<feature type="compositionally biased region" description="Low complexity" evidence="1">
    <location>
        <begin position="577"/>
        <end position="586"/>
    </location>
</feature>
<feature type="region of interest" description="Disordered" evidence="1">
    <location>
        <begin position="27"/>
        <end position="56"/>
    </location>
</feature>
<feature type="compositionally biased region" description="Basic residues" evidence="1">
    <location>
        <begin position="117"/>
        <end position="133"/>
    </location>
</feature>
<feature type="region of interest" description="Disordered" evidence="1">
    <location>
        <begin position="429"/>
        <end position="461"/>
    </location>
</feature>
<dbReference type="Proteomes" id="UP000095280">
    <property type="component" value="Unplaced"/>
</dbReference>
<proteinExistence type="predicted"/>
<sequence length="642" mass="71895">MSLDEEQVVTLTDVDVLLPEASKLRSRKMLDRQQHARGPGRASGSFDRNGAPLSGSSTFVQLREPVEQDQGRLDEAAELLRQILLSLDEEIAWRRRATLGHGQLQGRGRFSSNRDSTHKRHGTRRLTRPRLAARRQGLLKDSGLPLMKRQNEAGQPSESAKRYSDTLNSGWREAGAALRCRPRWPPLHMGLAPHSPTSSAIRCSPRASEASIAKSIRRNDNLESDVEQYGATKRTTASQTSLIDSGHQASPIVAPGWRRVASQRKSWATLLSCWTQPAASSWRSVLDRIDEKFSVDDWRTELIVTSLSPLRSSAHAVFERDFDWLRIGLCSFELTTRLASCDTTAYAGEAGSGRLATFAIRWWKAWNRADEALSNRCPRREILPITSNLAKSLVQRRHRETQLVRDTMAELAGQRFDLADSWELRRGQRESLADDARAATEDRSARRQSGRDAGADSQHEAFERAARGQANRFKALEKLTGLEERQLVEDASSNSKLLLETAARKRREAVDAAVPQLPPPPPPPPPKPKPQSQQSRSLRPPPPPPPPPPLSPVKEREEKIPQSYEQERMASADTSMAGAQQQAAAARMEGGLWRKQEWDQGGRKAQHRSWQQLCGYSTRQRIARASLEETDSEDTFHPRGGR</sequence>
<feature type="region of interest" description="Disordered" evidence="1">
    <location>
        <begin position="104"/>
        <end position="164"/>
    </location>
</feature>
<reference evidence="3" key="1">
    <citation type="submission" date="2016-11" db="UniProtKB">
        <authorList>
            <consortium name="WormBaseParasite"/>
        </authorList>
    </citation>
    <scope>IDENTIFICATION</scope>
</reference>
<evidence type="ECO:0000313" key="3">
    <source>
        <dbReference type="WBParaSite" id="maker-unitig_25387-snap-gene-0.1-mRNA-1"/>
    </source>
</evidence>
<organism evidence="2 3">
    <name type="scientific">Macrostomum lignano</name>
    <dbReference type="NCBI Taxonomy" id="282301"/>
    <lineage>
        <taxon>Eukaryota</taxon>
        <taxon>Metazoa</taxon>
        <taxon>Spiralia</taxon>
        <taxon>Lophotrochozoa</taxon>
        <taxon>Platyhelminthes</taxon>
        <taxon>Rhabditophora</taxon>
        <taxon>Macrostomorpha</taxon>
        <taxon>Macrostomida</taxon>
        <taxon>Macrostomidae</taxon>
        <taxon>Macrostomum</taxon>
    </lineage>
</organism>
<feature type="compositionally biased region" description="Pro residues" evidence="1">
    <location>
        <begin position="539"/>
        <end position="551"/>
    </location>
</feature>
<feature type="compositionally biased region" description="Pro residues" evidence="1">
    <location>
        <begin position="516"/>
        <end position="529"/>
    </location>
</feature>
<dbReference type="WBParaSite" id="maker-unitig_25387-snap-gene-0.1-mRNA-1">
    <property type="protein sequence ID" value="maker-unitig_25387-snap-gene-0.1-mRNA-1"/>
    <property type="gene ID" value="maker-unitig_25387-snap-gene-0.1"/>
</dbReference>
<dbReference type="AlphaFoldDB" id="A0A1I8FAG0"/>
<evidence type="ECO:0000256" key="1">
    <source>
        <dbReference type="SAM" id="MobiDB-lite"/>
    </source>
</evidence>
<feature type="region of interest" description="Disordered" evidence="1">
    <location>
        <begin position="507"/>
        <end position="610"/>
    </location>
</feature>
<feature type="compositionally biased region" description="Basic and acidic residues" evidence="1">
    <location>
        <begin position="592"/>
        <end position="602"/>
    </location>
</feature>
<name>A0A1I8FAG0_9PLAT</name>
<keyword evidence="2" id="KW-1185">Reference proteome</keyword>
<evidence type="ECO:0000313" key="2">
    <source>
        <dbReference type="Proteomes" id="UP000095280"/>
    </source>
</evidence>
<feature type="compositionally biased region" description="Basic and acidic residues" evidence="1">
    <location>
        <begin position="553"/>
        <end position="570"/>
    </location>
</feature>
<protein>
    <submittedName>
        <fullName evidence="3">Reverse transcriptase domain-containing protein</fullName>
    </submittedName>
</protein>
<accession>A0A1I8FAG0</accession>